<dbReference type="EMBL" id="ML170362">
    <property type="protein sequence ID" value="TDL14268.1"/>
    <property type="molecule type" value="Genomic_DNA"/>
</dbReference>
<proteinExistence type="predicted"/>
<evidence type="ECO:0000313" key="3">
    <source>
        <dbReference type="Proteomes" id="UP000294933"/>
    </source>
</evidence>
<accession>A0A4Y7PGV7</accession>
<dbReference type="Proteomes" id="UP000294933">
    <property type="component" value="Unassembled WGS sequence"/>
</dbReference>
<organism evidence="2 3">
    <name type="scientific">Rickenella mellea</name>
    <dbReference type="NCBI Taxonomy" id="50990"/>
    <lineage>
        <taxon>Eukaryota</taxon>
        <taxon>Fungi</taxon>
        <taxon>Dikarya</taxon>
        <taxon>Basidiomycota</taxon>
        <taxon>Agaricomycotina</taxon>
        <taxon>Agaricomycetes</taxon>
        <taxon>Hymenochaetales</taxon>
        <taxon>Rickenellaceae</taxon>
        <taxon>Rickenella</taxon>
    </lineage>
</organism>
<evidence type="ECO:0000313" key="2">
    <source>
        <dbReference type="EMBL" id="TDL14268.1"/>
    </source>
</evidence>
<feature type="compositionally biased region" description="Low complexity" evidence="1">
    <location>
        <begin position="150"/>
        <end position="161"/>
    </location>
</feature>
<evidence type="ECO:0000256" key="1">
    <source>
        <dbReference type="SAM" id="MobiDB-lite"/>
    </source>
</evidence>
<feature type="region of interest" description="Disordered" evidence="1">
    <location>
        <begin position="130"/>
        <end position="180"/>
    </location>
</feature>
<protein>
    <submittedName>
        <fullName evidence="2">Uncharacterized protein</fullName>
    </submittedName>
</protein>
<name>A0A4Y7PGV7_9AGAM</name>
<dbReference type="VEuPathDB" id="FungiDB:BD410DRAFT_809871"/>
<dbReference type="AlphaFoldDB" id="A0A4Y7PGV7"/>
<feature type="compositionally biased region" description="Polar residues" evidence="1">
    <location>
        <begin position="162"/>
        <end position="177"/>
    </location>
</feature>
<keyword evidence="3" id="KW-1185">Reference proteome</keyword>
<reference evidence="2 3" key="1">
    <citation type="submission" date="2018-06" db="EMBL/GenBank/DDBJ databases">
        <title>A transcriptomic atlas of mushroom development highlights an independent origin of complex multicellularity.</title>
        <authorList>
            <consortium name="DOE Joint Genome Institute"/>
            <person name="Krizsan K."/>
            <person name="Almasi E."/>
            <person name="Merenyi Z."/>
            <person name="Sahu N."/>
            <person name="Viragh M."/>
            <person name="Koszo T."/>
            <person name="Mondo S."/>
            <person name="Kiss B."/>
            <person name="Balint B."/>
            <person name="Kues U."/>
            <person name="Barry K."/>
            <person name="Hegedus J.C."/>
            <person name="Henrissat B."/>
            <person name="Johnson J."/>
            <person name="Lipzen A."/>
            <person name="Ohm R."/>
            <person name="Nagy I."/>
            <person name="Pangilinan J."/>
            <person name="Yan J."/>
            <person name="Xiong Y."/>
            <person name="Grigoriev I.V."/>
            <person name="Hibbett D.S."/>
            <person name="Nagy L.G."/>
        </authorList>
    </citation>
    <scope>NUCLEOTIDE SEQUENCE [LARGE SCALE GENOMIC DNA]</scope>
    <source>
        <strain evidence="2 3">SZMC22713</strain>
    </source>
</reference>
<dbReference type="OrthoDB" id="3042843at2759"/>
<sequence>MAVITPKDEAVAQCPPMASSNPMALSRLPSSGKYLVYVVFVGYPIGFAYHPDTVKAMTDGYRGQRSKGYKTMREAYAAWDAEYPGKPIDHYHVVGGPALPYAPEYAEIQHASPTLPPAYHGINFGVFTAPDEPLQPNPVPQVAPDAQTNASAEVASASPAVTNATSTTAPNPGTSNPGPLPGEAFFLANLNANMIPGEEFFIPNANTIIPMPDSPDLAPAPHPAERLENDGPIVPHYAILVGDRPGVYRKYRHAIAALGVKEGCLARVHLSEAGADKEFREWFMAGQVLSLMQ</sequence>
<gene>
    <name evidence="2" type="ORF">BD410DRAFT_809871</name>
</gene>